<dbReference type="SUPFAM" id="SSF51735">
    <property type="entry name" value="NAD(P)-binding Rossmann-fold domains"/>
    <property type="match status" value="1"/>
</dbReference>
<dbReference type="GO" id="GO:0016491">
    <property type="term" value="F:oxidoreductase activity"/>
    <property type="evidence" value="ECO:0007669"/>
    <property type="project" value="UniProtKB-KW"/>
</dbReference>
<dbReference type="CDD" id="cd05259">
    <property type="entry name" value="PCBER_SDR_a"/>
    <property type="match status" value="1"/>
</dbReference>
<dbReference type="InterPro" id="IPR050608">
    <property type="entry name" value="NmrA-type/Isoflavone_red_sf"/>
</dbReference>
<dbReference type="PANTHER" id="PTHR43349:SF34">
    <property type="entry name" value="PINORESINOL-LARICIRESINOL REDUCTASE 3-RELATED"/>
    <property type="match status" value="1"/>
</dbReference>
<evidence type="ECO:0000313" key="4">
    <source>
        <dbReference type="EMBL" id="URE44780.1"/>
    </source>
</evidence>
<keyword evidence="1" id="KW-0521">NADP</keyword>
<gene>
    <name evidence="4" type="ORF">MUK42_14839</name>
</gene>
<feature type="domain" description="NmrA-like" evidence="3">
    <location>
        <begin position="14"/>
        <end position="329"/>
    </location>
</feature>
<dbReference type="Gene3D" id="3.90.25.10">
    <property type="entry name" value="UDP-galactose 4-epimerase, domain 1"/>
    <property type="match status" value="1"/>
</dbReference>
<dbReference type="InterPro" id="IPR045312">
    <property type="entry name" value="PCBER-like"/>
</dbReference>
<evidence type="ECO:0000259" key="3">
    <source>
        <dbReference type="Pfam" id="PF05368"/>
    </source>
</evidence>
<sequence length="340" mass="37977">MAMAGEEKTGGSRSNVLVIGATGRFGQELVKASLAAGHPTYALVREPTFSRADASLLLRSFSSSGVTLLKWDSSDRHWARFIEKIEFTAGSLQDFPSLLEALKQVDVVICAVPSSQVLEQKLLIRAIKQAGCIERFIPSEFGADPDKVQTLEMDHDFYKKKAEIRRCIEKEGIPHTYISCNFFQRYLLPSLIQPGLKTPPTDKVKIFGSGNVKAVFVKESDVAAFTICAIDDTRTLNKVLYLRPSGNVYSQNELTEIWEVKIGKKLEKIHVTEEQLLKSIHETPFPSNIDLFFIYSAFIKGDHTYFSIGSSSLDGSELYPHVRCTTVSECLDMLLERPSI</sequence>
<keyword evidence="2" id="KW-0560">Oxidoreductase</keyword>
<dbReference type="PANTHER" id="PTHR43349">
    <property type="entry name" value="PINORESINOL REDUCTASE-RELATED"/>
    <property type="match status" value="1"/>
</dbReference>
<name>A0A9E7LBI0_9LILI</name>
<protein>
    <submittedName>
        <fullName evidence="4">NmrA-like family</fullName>
    </submittedName>
</protein>
<proteinExistence type="predicted"/>
<accession>A0A9E7LBI0</accession>
<dbReference type="Pfam" id="PF05368">
    <property type="entry name" value="NmrA"/>
    <property type="match status" value="1"/>
</dbReference>
<dbReference type="AlphaFoldDB" id="A0A9E7LBI0"/>
<dbReference type="Proteomes" id="UP001055439">
    <property type="component" value="Chromosome 9"/>
</dbReference>
<dbReference type="OrthoDB" id="419598at2759"/>
<organism evidence="4 5">
    <name type="scientific">Musa troglodytarum</name>
    <name type="common">fe'i banana</name>
    <dbReference type="NCBI Taxonomy" id="320322"/>
    <lineage>
        <taxon>Eukaryota</taxon>
        <taxon>Viridiplantae</taxon>
        <taxon>Streptophyta</taxon>
        <taxon>Embryophyta</taxon>
        <taxon>Tracheophyta</taxon>
        <taxon>Spermatophyta</taxon>
        <taxon>Magnoliopsida</taxon>
        <taxon>Liliopsida</taxon>
        <taxon>Zingiberales</taxon>
        <taxon>Musaceae</taxon>
        <taxon>Musa</taxon>
    </lineage>
</organism>
<dbReference type="EMBL" id="CP097511">
    <property type="protein sequence ID" value="URE44780.1"/>
    <property type="molecule type" value="Genomic_DNA"/>
</dbReference>
<keyword evidence="5" id="KW-1185">Reference proteome</keyword>
<dbReference type="InterPro" id="IPR008030">
    <property type="entry name" value="NmrA-like"/>
</dbReference>
<evidence type="ECO:0000313" key="5">
    <source>
        <dbReference type="Proteomes" id="UP001055439"/>
    </source>
</evidence>
<reference evidence="4" key="1">
    <citation type="submission" date="2022-05" db="EMBL/GenBank/DDBJ databases">
        <title>The Musa troglodytarum L. genome provides insights into the mechanism of non-climacteric behaviour and enrichment of carotenoids.</title>
        <authorList>
            <person name="Wang J."/>
        </authorList>
    </citation>
    <scope>NUCLEOTIDE SEQUENCE</scope>
    <source>
        <tissue evidence="4">Leaf</tissue>
    </source>
</reference>
<dbReference type="InterPro" id="IPR036291">
    <property type="entry name" value="NAD(P)-bd_dom_sf"/>
</dbReference>
<dbReference type="Gene3D" id="3.40.50.720">
    <property type="entry name" value="NAD(P)-binding Rossmann-like Domain"/>
    <property type="match status" value="1"/>
</dbReference>
<evidence type="ECO:0000256" key="1">
    <source>
        <dbReference type="ARBA" id="ARBA00022857"/>
    </source>
</evidence>
<evidence type="ECO:0000256" key="2">
    <source>
        <dbReference type="ARBA" id="ARBA00023002"/>
    </source>
</evidence>